<evidence type="ECO:0000256" key="3">
    <source>
        <dbReference type="ARBA" id="ARBA00022692"/>
    </source>
</evidence>
<feature type="transmembrane region" description="Helical" evidence="6">
    <location>
        <begin position="70"/>
        <end position="89"/>
    </location>
</feature>
<evidence type="ECO:0000256" key="2">
    <source>
        <dbReference type="ARBA" id="ARBA00006948"/>
    </source>
</evidence>
<dbReference type="GeneID" id="111109749"/>
<dbReference type="OrthoDB" id="551896at2759"/>
<organism evidence="7 8">
    <name type="scientific">Crassostrea virginica</name>
    <name type="common">Eastern oyster</name>
    <dbReference type="NCBI Taxonomy" id="6565"/>
    <lineage>
        <taxon>Eukaryota</taxon>
        <taxon>Metazoa</taxon>
        <taxon>Spiralia</taxon>
        <taxon>Lophotrochozoa</taxon>
        <taxon>Mollusca</taxon>
        <taxon>Bivalvia</taxon>
        <taxon>Autobranchia</taxon>
        <taxon>Pteriomorphia</taxon>
        <taxon>Ostreida</taxon>
        <taxon>Ostreoidea</taxon>
        <taxon>Ostreidae</taxon>
        <taxon>Crassostrea</taxon>
    </lineage>
</organism>
<dbReference type="KEGG" id="cvn:111109749"/>
<comment type="similarity">
    <text evidence="2">Belongs to the TMEM45 family.</text>
</comment>
<feature type="transmembrane region" description="Helical" evidence="6">
    <location>
        <begin position="129"/>
        <end position="148"/>
    </location>
</feature>
<feature type="transmembrane region" description="Helical" evidence="6">
    <location>
        <begin position="20"/>
        <end position="38"/>
    </location>
</feature>
<dbReference type="PANTHER" id="PTHR16007">
    <property type="entry name" value="EPIDIDYMAL MEMBRANE PROTEIN E9-RELATED"/>
    <property type="match status" value="1"/>
</dbReference>
<evidence type="ECO:0000256" key="1">
    <source>
        <dbReference type="ARBA" id="ARBA00004141"/>
    </source>
</evidence>
<comment type="subcellular location">
    <subcellularLocation>
        <location evidence="1">Membrane</location>
        <topology evidence="1">Multi-pass membrane protein</topology>
    </subcellularLocation>
</comment>
<name>A0A8B8BE69_CRAVI</name>
<dbReference type="InterPro" id="IPR042127">
    <property type="entry name" value="TMEM45"/>
</dbReference>
<gene>
    <name evidence="8" type="primary">LOC111109749</name>
</gene>
<keyword evidence="4 6" id="KW-1133">Transmembrane helix</keyword>
<keyword evidence="7" id="KW-1185">Reference proteome</keyword>
<feature type="transmembrane region" description="Helical" evidence="6">
    <location>
        <begin position="160"/>
        <end position="178"/>
    </location>
</feature>
<dbReference type="AlphaFoldDB" id="A0A8B8BE69"/>
<dbReference type="InterPro" id="IPR006904">
    <property type="entry name" value="DUF716"/>
</dbReference>
<evidence type="ECO:0000256" key="4">
    <source>
        <dbReference type="ARBA" id="ARBA00022989"/>
    </source>
</evidence>
<accession>A0A8B8BE69</accession>
<evidence type="ECO:0000313" key="8">
    <source>
        <dbReference type="RefSeq" id="XP_022301682.1"/>
    </source>
</evidence>
<dbReference type="GO" id="GO:0016020">
    <property type="term" value="C:membrane"/>
    <property type="evidence" value="ECO:0007669"/>
    <property type="project" value="UniProtKB-SubCell"/>
</dbReference>
<dbReference type="Pfam" id="PF04819">
    <property type="entry name" value="DUF716"/>
    <property type="match status" value="1"/>
</dbReference>
<evidence type="ECO:0000256" key="6">
    <source>
        <dbReference type="SAM" id="Phobius"/>
    </source>
</evidence>
<dbReference type="RefSeq" id="XP_022301682.1">
    <property type="nucleotide sequence ID" value="XM_022445974.1"/>
</dbReference>
<evidence type="ECO:0000313" key="7">
    <source>
        <dbReference type="Proteomes" id="UP000694844"/>
    </source>
</evidence>
<proteinExistence type="inferred from homology"/>
<feature type="transmembrane region" description="Helical" evidence="6">
    <location>
        <begin position="101"/>
        <end position="117"/>
    </location>
</feature>
<feature type="transmembrane region" description="Helical" evidence="6">
    <location>
        <begin position="222"/>
        <end position="246"/>
    </location>
</feature>
<sequence>MKFDEEDDTVVNMGSFIGHAYPGSIFLILAIWWTVQMLQKYFRCRKFGTEYVATVAHKSFALPRVPIEPILKIALITFGIIGEIIQGHYNNEFAPKNWHHATMFLFFGVSALVDMLVHYDFKIPKNVDYGIFILSIAVEGFLFFWHVHGREPVDIYVHKLLVFAIFLAFCATFAEMCFPYSILASLARPFFFFLKGSWFWQIGFTLYGPFPVASGDDHDQMMIAVFFTWHVAIIFLFMFGLGIVIFSLQNHGNGSGIGYTRVALSCNDEENVGLVEKEPQEEKTAAEL</sequence>
<keyword evidence="3 6" id="KW-0812">Transmembrane</keyword>
<keyword evidence="5 6" id="KW-0472">Membrane</keyword>
<dbReference type="Proteomes" id="UP000694844">
    <property type="component" value="Chromosome 8"/>
</dbReference>
<feature type="transmembrane region" description="Helical" evidence="6">
    <location>
        <begin position="190"/>
        <end position="210"/>
    </location>
</feature>
<reference evidence="8" key="1">
    <citation type="submission" date="2025-08" db="UniProtKB">
        <authorList>
            <consortium name="RefSeq"/>
        </authorList>
    </citation>
    <scope>IDENTIFICATION</scope>
    <source>
        <tissue evidence="8">Whole sample</tissue>
    </source>
</reference>
<evidence type="ECO:0000256" key="5">
    <source>
        <dbReference type="ARBA" id="ARBA00023136"/>
    </source>
</evidence>
<dbReference type="PANTHER" id="PTHR16007:SF15">
    <property type="entry name" value="TRANSMEMBRANE PROTEIN 45B"/>
    <property type="match status" value="1"/>
</dbReference>
<protein>
    <submittedName>
        <fullName evidence="8">Transmembrane protein 45B-like isoform X1</fullName>
    </submittedName>
</protein>